<dbReference type="PANTHER" id="PTHR14387:SF7">
    <property type="entry name" value="THYROID ADENOMA-ASSOCIATED PROTEIN"/>
    <property type="match status" value="1"/>
</dbReference>
<dbReference type="AlphaFoldDB" id="F6YB44"/>
<proteinExistence type="predicted"/>
<reference evidence="2" key="3">
    <citation type="submission" date="2025-08" db="UniProtKB">
        <authorList>
            <consortium name="Ensembl"/>
        </authorList>
    </citation>
    <scope>IDENTIFICATION</scope>
</reference>
<reference evidence="3" key="1">
    <citation type="journal article" date="2002" name="Science">
        <title>The draft genome of Ciona intestinalis: insights into chordate and vertebrate origins.</title>
        <authorList>
            <person name="Dehal P."/>
            <person name="Satou Y."/>
            <person name="Campbell R.K."/>
            <person name="Chapman J."/>
            <person name="Degnan B."/>
            <person name="De Tomaso A."/>
            <person name="Davidson B."/>
            <person name="Di Gregorio A."/>
            <person name="Gelpke M."/>
            <person name="Goodstein D.M."/>
            <person name="Harafuji N."/>
            <person name="Hastings K.E."/>
            <person name="Ho I."/>
            <person name="Hotta K."/>
            <person name="Huang W."/>
            <person name="Kawashima T."/>
            <person name="Lemaire P."/>
            <person name="Martinez D."/>
            <person name="Meinertzhagen I.A."/>
            <person name="Necula S."/>
            <person name="Nonaka M."/>
            <person name="Putnam N."/>
            <person name="Rash S."/>
            <person name="Saiga H."/>
            <person name="Satake M."/>
            <person name="Terry A."/>
            <person name="Yamada L."/>
            <person name="Wang H.G."/>
            <person name="Awazu S."/>
            <person name="Azumi K."/>
            <person name="Boore J."/>
            <person name="Branno M."/>
            <person name="Chin-Bow S."/>
            <person name="DeSantis R."/>
            <person name="Doyle S."/>
            <person name="Francino P."/>
            <person name="Keys D.N."/>
            <person name="Haga S."/>
            <person name="Hayashi H."/>
            <person name="Hino K."/>
            <person name="Imai K.S."/>
            <person name="Inaba K."/>
            <person name="Kano S."/>
            <person name="Kobayashi K."/>
            <person name="Kobayashi M."/>
            <person name="Lee B.I."/>
            <person name="Makabe K.W."/>
            <person name="Manohar C."/>
            <person name="Matassi G."/>
            <person name="Medina M."/>
            <person name="Mochizuki Y."/>
            <person name="Mount S."/>
            <person name="Morishita T."/>
            <person name="Miura S."/>
            <person name="Nakayama A."/>
            <person name="Nishizaka S."/>
            <person name="Nomoto H."/>
            <person name="Ohta F."/>
            <person name="Oishi K."/>
            <person name="Rigoutsos I."/>
            <person name="Sano M."/>
            <person name="Sasaki A."/>
            <person name="Sasakura Y."/>
            <person name="Shoguchi E."/>
            <person name="Shin-i T."/>
            <person name="Spagnuolo A."/>
            <person name="Stainier D."/>
            <person name="Suzuki M.M."/>
            <person name="Tassy O."/>
            <person name="Takatori N."/>
            <person name="Tokuoka M."/>
            <person name="Yagi K."/>
            <person name="Yoshizaki F."/>
            <person name="Wada S."/>
            <person name="Zhang C."/>
            <person name="Hyatt P.D."/>
            <person name="Larimer F."/>
            <person name="Detter C."/>
            <person name="Doggett N."/>
            <person name="Glavina T."/>
            <person name="Hawkins T."/>
            <person name="Richardson P."/>
            <person name="Lucas S."/>
            <person name="Kohara Y."/>
            <person name="Levine M."/>
            <person name="Satoh N."/>
            <person name="Rokhsar D.S."/>
        </authorList>
    </citation>
    <scope>NUCLEOTIDE SEQUENCE [LARGE SCALE GENOMIC DNA]</scope>
</reference>
<feature type="domain" description="tRNA (32-2'-O)-methyltransferase regulator THADA-like TPR repeats region" evidence="1">
    <location>
        <begin position="11"/>
        <end position="242"/>
    </location>
</feature>
<dbReference type="InParanoid" id="F6YB44"/>
<sequence>MLDPDYPHSKQAYDYFLLKLLKIYGADAVEYVVSMMVTGSQDKSNLLYVYAICLQGAQKYGFLKQIMLNDKHSIWKFKVEVSVFQAMLTHHSDKLRLEGFSFLCESWRFTKLNEAEQMELIKYSLPYNLSSHCSSFRQQLLRYLIKFLQRFVTNYQKAAKSGEDAMMERCLKFLDWLLELLFSQLFIGCSYPRRNFTLKLLHQLVLNTFEYRDLFQRLLESFTFCNIETLVDFLKDPFEENQQLSLDVLTNQSVKHHIHYQMNDMLSELSETSLLNCRKSFKSEVSKNASFVLRLVALLSDDVNAQILRLCNILLSFLEEDVNLIKNQLYSITTTPVYGNIFAVRMLLNEVD</sequence>
<dbReference type="InterPro" id="IPR056843">
    <property type="entry name" value="THADA-like_TPR"/>
</dbReference>
<evidence type="ECO:0000313" key="2">
    <source>
        <dbReference type="Ensembl" id="ENSCINP00000026136.2"/>
    </source>
</evidence>
<dbReference type="Proteomes" id="UP000008144">
    <property type="component" value="Chromosome 4"/>
</dbReference>
<dbReference type="Pfam" id="PF25150">
    <property type="entry name" value="TPR_Trm732"/>
    <property type="match status" value="1"/>
</dbReference>
<dbReference type="Ensembl" id="ENSCINT00000026382.2">
    <property type="protein sequence ID" value="ENSCINP00000026136.2"/>
    <property type="gene ID" value="ENSCING00000014449.2"/>
</dbReference>
<dbReference type="EMBL" id="EAAA01001851">
    <property type="status" value="NOT_ANNOTATED_CDS"/>
    <property type="molecule type" value="Genomic_DNA"/>
</dbReference>
<name>F6YB44_CIOIN</name>
<reference evidence="2" key="4">
    <citation type="submission" date="2025-09" db="UniProtKB">
        <authorList>
            <consortium name="Ensembl"/>
        </authorList>
    </citation>
    <scope>IDENTIFICATION</scope>
</reference>
<dbReference type="PANTHER" id="PTHR14387">
    <property type="entry name" value="THADA/DEATH RECEPTOR INTERACTING PROTEIN"/>
    <property type="match status" value="1"/>
</dbReference>
<dbReference type="STRING" id="7719.ENSCINP00000026136"/>
<organism evidence="2 3">
    <name type="scientific">Ciona intestinalis</name>
    <name type="common">Transparent sea squirt</name>
    <name type="synonym">Ascidia intestinalis</name>
    <dbReference type="NCBI Taxonomy" id="7719"/>
    <lineage>
        <taxon>Eukaryota</taxon>
        <taxon>Metazoa</taxon>
        <taxon>Chordata</taxon>
        <taxon>Tunicata</taxon>
        <taxon>Ascidiacea</taxon>
        <taxon>Phlebobranchia</taxon>
        <taxon>Cionidae</taxon>
        <taxon>Ciona</taxon>
    </lineage>
</organism>
<dbReference type="HOGENOM" id="CLU_788794_0_0_1"/>
<accession>F6YB44</accession>
<keyword evidence="3" id="KW-1185">Reference proteome</keyword>
<dbReference type="InterPro" id="IPR051954">
    <property type="entry name" value="tRNA_methyltransferase_THADA"/>
</dbReference>
<evidence type="ECO:0000313" key="3">
    <source>
        <dbReference type="Proteomes" id="UP000008144"/>
    </source>
</evidence>
<dbReference type="GeneTree" id="ENSGT00390000015500"/>
<protein>
    <recommendedName>
        <fullName evidence="1">tRNA (32-2'-O)-methyltransferase regulator THADA-like TPR repeats region domain-containing protein</fullName>
    </recommendedName>
</protein>
<evidence type="ECO:0000259" key="1">
    <source>
        <dbReference type="Pfam" id="PF25150"/>
    </source>
</evidence>
<reference evidence="2" key="2">
    <citation type="journal article" date="2008" name="Genome Biol.">
        <title>Improved genome assembly and evidence-based global gene model set for the chordate Ciona intestinalis: new insight into intron and operon populations.</title>
        <authorList>
            <person name="Satou Y."/>
            <person name="Mineta K."/>
            <person name="Ogasawara M."/>
            <person name="Sasakura Y."/>
            <person name="Shoguchi E."/>
            <person name="Ueno K."/>
            <person name="Yamada L."/>
            <person name="Matsumoto J."/>
            <person name="Wasserscheid J."/>
            <person name="Dewar K."/>
            <person name="Wiley G.B."/>
            <person name="Macmil S.L."/>
            <person name="Roe B.A."/>
            <person name="Zeller R.W."/>
            <person name="Hastings K.E."/>
            <person name="Lemaire P."/>
            <person name="Lindquist E."/>
            <person name="Endo T."/>
            <person name="Hotta K."/>
            <person name="Inaba K."/>
        </authorList>
    </citation>
    <scope>NUCLEOTIDE SEQUENCE [LARGE SCALE GENOMIC DNA]</scope>
    <source>
        <strain evidence="2">wild type</strain>
    </source>
</reference>